<sequence>MNSVRYCLLSRSQMVENSEDSRAWAREQVKSLRT</sequence>
<dbReference type="AlphaFoldDB" id="A0A5B7G003"/>
<gene>
    <name evidence="1" type="ORF">E2C01_043598</name>
</gene>
<evidence type="ECO:0000313" key="2">
    <source>
        <dbReference type="Proteomes" id="UP000324222"/>
    </source>
</evidence>
<keyword evidence="2" id="KW-1185">Reference proteome</keyword>
<reference evidence="1 2" key="1">
    <citation type="submission" date="2019-05" db="EMBL/GenBank/DDBJ databases">
        <title>Another draft genome of Portunus trituberculatus and its Hox gene families provides insights of decapod evolution.</title>
        <authorList>
            <person name="Jeong J.-H."/>
            <person name="Song I."/>
            <person name="Kim S."/>
            <person name="Choi T."/>
            <person name="Kim D."/>
            <person name="Ryu S."/>
            <person name="Kim W."/>
        </authorList>
    </citation>
    <scope>NUCLEOTIDE SEQUENCE [LARGE SCALE GENOMIC DNA]</scope>
    <source>
        <tissue evidence="1">Muscle</tissue>
    </source>
</reference>
<evidence type="ECO:0000313" key="1">
    <source>
        <dbReference type="EMBL" id="MPC49784.1"/>
    </source>
</evidence>
<proteinExistence type="predicted"/>
<organism evidence="1 2">
    <name type="scientific">Portunus trituberculatus</name>
    <name type="common">Swimming crab</name>
    <name type="synonym">Neptunus trituberculatus</name>
    <dbReference type="NCBI Taxonomy" id="210409"/>
    <lineage>
        <taxon>Eukaryota</taxon>
        <taxon>Metazoa</taxon>
        <taxon>Ecdysozoa</taxon>
        <taxon>Arthropoda</taxon>
        <taxon>Crustacea</taxon>
        <taxon>Multicrustacea</taxon>
        <taxon>Malacostraca</taxon>
        <taxon>Eumalacostraca</taxon>
        <taxon>Eucarida</taxon>
        <taxon>Decapoda</taxon>
        <taxon>Pleocyemata</taxon>
        <taxon>Brachyura</taxon>
        <taxon>Eubrachyura</taxon>
        <taxon>Portunoidea</taxon>
        <taxon>Portunidae</taxon>
        <taxon>Portuninae</taxon>
        <taxon>Portunus</taxon>
    </lineage>
</organism>
<protein>
    <submittedName>
        <fullName evidence="1">Uncharacterized protein</fullName>
    </submittedName>
</protein>
<comment type="caution">
    <text evidence="1">The sequence shown here is derived from an EMBL/GenBank/DDBJ whole genome shotgun (WGS) entry which is preliminary data.</text>
</comment>
<name>A0A5B7G003_PORTR</name>
<accession>A0A5B7G003</accession>
<dbReference type="Proteomes" id="UP000324222">
    <property type="component" value="Unassembled WGS sequence"/>
</dbReference>
<dbReference type="EMBL" id="VSRR010009094">
    <property type="protein sequence ID" value="MPC49784.1"/>
    <property type="molecule type" value="Genomic_DNA"/>
</dbReference>